<dbReference type="OrthoDB" id="4848038at2759"/>
<dbReference type="HOGENOM" id="CLU_665651_0_0_1"/>
<evidence type="ECO:0008006" key="3">
    <source>
        <dbReference type="Google" id="ProtNLM"/>
    </source>
</evidence>
<accession>A0A010QL35</accession>
<reference evidence="1 2" key="1">
    <citation type="submission" date="2014-02" db="EMBL/GenBank/DDBJ databases">
        <title>The genome sequence of Colletotrichum fioriniae PJ7.</title>
        <authorList>
            <person name="Baroncelli R."/>
            <person name="Thon M.R."/>
        </authorList>
    </citation>
    <scope>NUCLEOTIDE SEQUENCE [LARGE SCALE GENOMIC DNA]</scope>
    <source>
        <strain evidence="1 2">PJ7</strain>
    </source>
</reference>
<name>A0A010QL35_9PEZI</name>
<dbReference type="EMBL" id="JARH01000415">
    <property type="protein sequence ID" value="EXF80762.1"/>
    <property type="molecule type" value="Genomic_DNA"/>
</dbReference>
<comment type="caution">
    <text evidence="1">The sequence shown here is derived from an EMBL/GenBank/DDBJ whole genome shotgun (WGS) entry which is preliminary data.</text>
</comment>
<keyword evidence="2" id="KW-1185">Reference proteome</keyword>
<gene>
    <name evidence="1" type="ORF">CFIO01_01133</name>
</gene>
<organism evidence="1 2">
    <name type="scientific">Colletotrichum fioriniae PJ7</name>
    <dbReference type="NCBI Taxonomy" id="1445577"/>
    <lineage>
        <taxon>Eukaryota</taxon>
        <taxon>Fungi</taxon>
        <taxon>Dikarya</taxon>
        <taxon>Ascomycota</taxon>
        <taxon>Pezizomycotina</taxon>
        <taxon>Sordariomycetes</taxon>
        <taxon>Hypocreomycetidae</taxon>
        <taxon>Glomerellales</taxon>
        <taxon>Glomerellaceae</taxon>
        <taxon>Colletotrichum</taxon>
        <taxon>Colletotrichum acutatum species complex</taxon>
    </lineage>
</organism>
<protein>
    <recommendedName>
        <fullName evidence="3">F-box domain-containing protein</fullName>
    </recommendedName>
</protein>
<dbReference type="AlphaFoldDB" id="A0A010QL35"/>
<dbReference type="SUPFAM" id="SSF52047">
    <property type="entry name" value="RNI-like"/>
    <property type="match status" value="1"/>
</dbReference>
<sequence length="413" mass="46341">METPTNLTNWHRSKLDESKLSDTERHILLLYRQYATLSRSNPPLAVGLLVGILLCFGHRIYSLTISQIRVFDHISHAFQLIGLRSILLVAISTFSVGKQRVCPELKSLSLLPSPIHTLPHCLLGSTFRFLEYFVAHPTLTTFVSSCDRGVWGLSGHLGDAPFLPTKQLILRRTGLRSATLGKALRRFPKLTHLFVDFDPGLSWVRTLSGLGSVTDSELGAAITKCCPCIEHLTLKVCEQGDLKFFGENPTLEIRSLINSTLNLSGLKVFRSRIAMYYSLLETLDERAAMVRCWLPRQAETLLLDTTDTKEDVMGVPYFEGVKSLVLSLCQAHHEDHLRFRTVVVTVGTGGNIDWNEVFKEAREYGAGTDFRLMVVFFPAMLRAFWDDTWRQGIDIPASLLAGNKYKNEVVDSG</sequence>
<dbReference type="Proteomes" id="UP000020467">
    <property type="component" value="Unassembled WGS sequence"/>
</dbReference>
<dbReference type="KEGG" id="cfj:CFIO01_01133"/>
<evidence type="ECO:0000313" key="1">
    <source>
        <dbReference type="EMBL" id="EXF80762.1"/>
    </source>
</evidence>
<proteinExistence type="predicted"/>
<evidence type="ECO:0000313" key="2">
    <source>
        <dbReference type="Proteomes" id="UP000020467"/>
    </source>
</evidence>